<feature type="domain" description="EamA" evidence="7">
    <location>
        <begin position="1"/>
        <end position="135"/>
    </location>
</feature>
<dbReference type="OrthoDB" id="6707571at2"/>
<feature type="transmembrane region" description="Helical" evidence="6">
    <location>
        <begin position="121"/>
        <end position="141"/>
    </location>
</feature>
<name>A0A399E802_9DEIN</name>
<evidence type="ECO:0000256" key="2">
    <source>
        <dbReference type="ARBA" id="ARBA00022475"/>
    </source>
</evidence>
<evidence type="ECO:0000313" key="8">
    <source>
        <dbReference type="EMBL" id="RIH80048.1"/>
    </source>
</evidence>
<accession>A0A399E802</accession>
<keyword evidence="4 6" id="KW-1133">Transmembrane helix</keyword>
<comment type="caution">
    <text evidence="8">The sequence shown here is derived from an EMBL/GenBank/DDBJ whole genome shotgun (WGS) entry which is preliminary data.</text>
</comment>
<evidence type="ECO:0000256" key="5">
    <source>
        <dbReference type="ARBA" id="ARBA00023136"/>
    </source>
</evidence>
<evidence type="ECO:0000256" key="6">
    <source>
        <dbReference type="SAM" id="Phobius"/>
    </source>
</evidence>
<dbReference type="AlphaFoldDB" id="A0A399E802"/>
<organism evidence="8 9">
    <name type="scientific">Meiothermus taiwanensis</name>
    <dbReference type="NCBI Taxonomy" id="172827"/>
    <lineage>
        <taxon>Bacteria</taxon>
        <taxon>Thermotogati</taxon>
        <taxon>Deinococcota</taxon>
        <taxon>Deinococci</taxon>
        <taxon>Thermales</taxon>
        <taxon>Thermaceae</taxon>
        <taxon>Meiothermus</taxon>
    </lineage>
</organism>
<feature type="transmembrane region" description="Helical" evidence="6">
    <location>
        <begin position="64"/>
        <end position="84"/>
    </location>
</feature>
<feature type="transmembrane region" description="Helical" evidence="6">
    <location>
        <begin position="177"/>
        <end position="196"/>
    </location>
</feature>
<sequence>MIGYLYVLAAACLWGLLGVVSRWAFAQGISPLEVAFWRAALGAVLFGAQALLMQKVRLERADAWAVLGFGLVGISLFYGAYQLAIGSGGAALAAVLLYTAPAIVALFSWLFLREPMDAHKVGAVGLTLLGVALVSLQGGGVRVTPAAVFWGLLSALTYATYYLFGKLYLNKYATPTVFLYALPVGALGLLPFVHFVPKNAEAWTAIAFLTVASTFLAVTLYFAGLRRLEATRASVVATIEPVVAALAAWLWWGERFSLLGYLGAGLVLAGVVWMVLRPQTGAAPIRPIARPERPRGL</sequence>
<reference evidence="8 9" key="1">
    <citation type="submission" date="2018-08" db="EMBL/GenBank/DDBJ databases">
        <title>Meiothermus cateniformans JCM 15151 genome sequencing project.</title>
        <authorList>
            <person name="Da Costa M.S."/>
            <person name="Albuquerque L."/>
            <person name="Raposo P."/>
            <person name="Froufe H.J.C."/>
            <person name="Barroso C.S."/>
            <person name="Egas C."/>
        </authorList>
    </citation>
    <scope>NUCLEOTIDE SEQUENCE [LARGE SCALE GENOMIC DNA]</scope>
    <source>
        <strain evidence="8 9">JCM 15151</strain>
    </source>
</reference>
<feature type="transmembrane region" description="Helical" evidence="6">
    <location>
        <begin position="258"/>
        <end position="276"/>
    </location>
</feature>
<feature type="transmembrane region" description="Helical" evidence="6">
    <location>
        <begin position="202"/>
        <end position="223"/>
    </location>
</feature>
<dbReference type="InterPro" id="IPR000620">
    <property type="entry name" value="EamA_dom"/>
</dbReference>
<dbReference type="Pfam" id="PF00892">
    <property type="entry name" value="EamA"/>
    <property type="match status" value="2"/>
</dbReference>
<feature type="transmembrane region" description="Helical" evidence="6">
    <location>
        <begin position="90"/>
        <end position="112"/>
    </location>
</feature>
<proteinExistence type="predicted"/>
<dbReference type="PANTHER" id="PTHR32322">
    <property type="entry name" value="INNER MEMBRANE TRANSPORTER"/>
    <property type="match status" value="1"/>
</dbReference>
<evidence type="ECO:0000313" key="9">
    <source>
        <dbReference type="Proteomes" id="UP000266089"/>
    </source>
</evidence>
<gene>
    <name evidence="8" type="primary">yicL</name>
    <name evidence="8" type="ORF">Mcate_00019</name>
</gene>
<evidence type="ECO:0000259" key="7">
    <source>
        <dbReference type="Pfam" id="PF00892"/>
    </source>
</evidence>
<evidence type="ECO:0000256" key="4">
    <source>
        <dbReference type="ARBA" id="ARBA00022989"/>
    </source>
</evidence>
<dbReference type="SUPFAM" id="SSF103481">
    <property type="entry name" value="Multidrug resistance efflux transporter EmrE"/>
    <property type="match status" value="2"/>
</dbReference>
<keyword evidence="5 6" id="KW-0472">Membrane</keyword>
<dbReference type="PANTHER" id="PTHR32322:SF18">
    <property type="entry name" value="S-ADENOSYLMETHIONINE_S-ADENOSYLHOMOCYSTEINE TRANSPORTER"/>
    <property type="match status" value="1"/>
</dbReference>
<dbReference type="GO" id="GO:0005886">
    <property type="term" value="C:plasma membrane"/>
    <property type="evidence" value="ECO:0007669"/>
    <property type="project" value="UniProtKB-SubCell"/>
</dbReference>
<feature type="transmembrane region" description="Helical" evidence="6">
    <location>
        <begin position="147"/>
        <end position="165"/>
    </location>
</feature>
<keyword evidence="3 6" id="KW-0812">Transmembrane</keyword>
<keyword evidence="2" id="KW-1003">Cell membrane</keyword>
<dbReference type="EMBL" id="QWKX01000001">
    <property type="protein sequence ID" value="RIH80048.1"/>
    <property type="molecule type" value="Genomic_DNA"/>
</dbReference>
<evidence type="ECO:0000256" key="3">
    <source>
        <dbReference type="ARBA" id="ARBA00022692"/>
    </source>
</evidence>
<dbReference type="InterPro" id="IPR050638">
    <property type="entry name" value="AA-Vitamin_Transporters"/>
</dbReference>
<dbReference type="Gene3D" id="1.10.3730.20">
    <property type="match status" value="1"/>
</dbReference>
<dbReference type="Proteomes" id="UP000266089">
    <property type="component" value="Unassembled WGS sequence"/>
</dbReference>
<dbReference type="InterPro" id="IPR037185">
    <property type="entry name" value="EmrE-like"/>
</dbReference>
<evidence type="ECO:0000256" key="1">
    <source>
        <dbReference type="ARBA" id="ARBA00004651"/>
    </source>
</evidence>
<feature type="domain" description="EamA" evidence="7">
    <location>
        <begin position="147"/>
        <end position="275"/>
    </location>
</feature>
<feature type="transmembrane region" description="Helical" evidence="6">
    <location>
        <begin position="36"/>
        <end position="52"/>
    </location>
</feature>
<protein>
    <submittedName>
        <fullName evidence="8">Putative inner membrane transporter YicL</fullName>
    </submittedName>
</protein>
<feature type="transmembrane region" description="Helical" evidence="6">
    <location>
        <begin position="235"/>
        <end position="252"/>
    </location>
</feature>
<comment type="subcellular location">
    <subcellularLocation>
        <location evidence="1">Cell membrane</location>
        <topology evidence="1">Multi-pass membrane protein</topology>
    </subcellularLocation>
</comment>